<proteinExistence type="predicted"/>
<name>A0A845A7I8_9SPHN</name>
<dbReference type="PANTHER" id="PTHR31630">
    <property type="entry name" value="PHYTANOYL-COA DIOXYGENASE-RELATED-RELATED"/>
    <property type="match status" value="1"/>
</dbReference>
<organism evidence="1 2">
    <name type="scientific">Aurantiacibacter arachoides</name>
    <dbReference type="NCBI Taxonomy" id="1850444"/>
    <lineage>
        <taxon>Bacteria</taxon>
        <taxon>Pseudomonadati</taxon>
        <taxon>Pseudomonadota</taxon>
        <taxon>Alphaproteobacteria</taxon>
        <taxon>Sphingomonadales</taxon>
        <taxon>Erythrobacteraceae</taxon>
        <taxon>Aurantiacibacter</taxon>
    </lineage>
</organism>
<evidence type="ECO:0000313" key="1">
    <source>
        <dbReference type="EMBL" id="MXO93509.1"/>
    </source>
</evidence>
<keyword evidence="1" id="KW-0560">Oxidoreductase</keyword>
<dbReference type="PANTHER" id="PTHR31630:SF6">
    <property type="entry name" value="PHYTANOYL-COA DIOXYGENASE-RELATED"/>
    <property type="match status" value="1"/>
</dbReference>
<gene>
    <name evidence="1" type="ORF">GRI62_07810</name>
</gene>
<dbReference type="Gene3D" id="2.60.120.620">
    <property type="entry name" value="q2cbj1_9rhob like domain"/>
    <property type="match status" value="1"/>
</dbReference>
<dbReference type="Pfam" id="PF05721">
    <property type="entry name" value="PhyH"/>
    <property type="match status" value="1"/>
</dbReference>
<accession>A0A845A7I8</accession>
<reference evidence="1 2" key="1">
    <citation type="submission" date="2019-12" db="EMBL/GenBank/DDBJ databases">
        <title>Genomic-based taxomic classification of the family Erythrobacteraceae.</title>
        <authorList>
            <person name="Xu L."/>
        </authorList>
    </citation>
    <scope>NUCLEOTIDE SEQUENCE [LARGE SCALE GENOMIC DNA]</scope>
    <source>
        <strain evidence="1 2">RC4-10-4</strain>
    </source>
</reference>
<dbReference type="InterPro" id="IPR008775">
    <property type="entry name" value="Phytyl_CoA_dOase-like"/>
</dbReference>
<dbReference type="EMBL" id="WTYH01000001">
    <property type="protein sequence ID" value="MXO93509.1"/>
    <property type="molecule type" value="Genomic_DNA"/>
</dbReference>
<dbReference type="Proteomes" id="UP000460626">
    <property type="component" value="Unassembled WGS sequence"/>
</dbReference>
<dbReference type="RefSeq" id="WP_131452776.1">
    <property type="nucleotide sequence ID" value="NZ_BMJK01000001.1"/>
</dbReference>
<keyword evidence="1" id="KW-0223">Dioxygenase</keyword>
<dbReference type="AlphaFoldDB" id="A0A845A7I8"/>
<sequence>MHEDMAYRSSEGALPEIACLVEYHAAQVLGGYPLDEMVGKLLLDTLGLGIQETLTFLHRERPGFERFEQWIVDTVGTPDPDQLSRYHGWLFEMPVSDGASERLRVIEDMPPVFDDAALSHWDTHGYVILPDAISAEEAAAVRSFIWRAADAKPDIPQSWYNSQFDGIMISRYHDRSLDAARRSARVHKAFAQLWGTADLWLTVDRIGFNPPATPDHPFAGSELHWDVSLMRPIPFGTQAVLYLDDTANNQGAFRCVPGFHLGIEEWLDGPGKSNPRSVDLSDQQVFVSGKAGDLVIWRQDLPHGASANLAHAPRLVQYLNYYSPRMQIRRWI</sequence>
<dbReference type="OrthoDB" id="1157001at2"/>
<evidence type="ECO:0000313" key="2">
    <source>
        <dbReference type="Proteomes" id="UP000460626"/>
    </source>
</evidence>
<dbReference type="SUPFAM" id="SSF51197">
    <property type="entry name" value="Clavaminate synthase-like"/>
    <property type="match status" value="1"/>
</dbReference>
<keyword evidence="2" id="KW-1185">Reference proteome</keyword>
<dbReference type="GO" id="GO:0016706">
    <property type="term" value="F:2-oxoglutarate-dependent dioxygenase activity"/>
    <property type="evidence" value="ECO:0007669"/>
    <property type="project" value="UniProtKB-ARBA"/>
</dbReference>
<comment type="caution">
    <text evidence="1">The sequence shown here is derived from an EMBL/GenBank/DDBJ whole genome shotgun (WGS) entry which is preliminary data.</text>
</comment>
<protein>
    <submittedName>
        <fullName evidence="1">Phytanoyl-CoA dioxygenase</fullName>
    </submittedName>
</protein>